<evidence type="ECO:0000256" key="9">
    <source>
        <dbReference type="ARBA" id="ARBA00023229"/>
    </source>
</evidence>
<dbReference type="CDD" id="cd07033">
    <property type="entry name" value="TPP_PYR_DXS_TK_like"/>
    <property type="match status" value="1"/>
</dbReference>
<dbReference type="SUPFAM" id="SSF52922">
    <property type="entry name" value="TK C-terminal domain-like"/>
    <property type="match status" value="1"/>
</dbReference>
<feature type="binding site" evidence="10">
    <location>
        <position position="217"/>
    </location>
    <ligand>
        <name>Mg(2+)</name>
        <dbReference type="ChEBI" id="CHEBI:18420"/>
    </ligand>
</feature>
<evidence type="ECO:0000256" key="10">
    <source>
        <dbReference type="HAMAP-Rule" id="MF_00315"/>
    </source>
</evidence>
<dbReference type="Pfam" id="PF13292">
    <property type="entry name" value="DXP_synthase_N"/>
    <property type="match status" value="1"/>
</dbReference>
<dbReference type="SUPFAM" id="SSF52518">
    <property type="entry name" value="Thiamin diphosphate-binding fold (THDP-binding)"/>
    <property type="match status" value="1"/>
</dbReference>
<gene>
    <name evidence="10 13" type="primary">dxs</name>
    <name evidence="13" type="ORF">P0082_08200</name>
</gene>
<feature type="binding site" evidence="10">
    <location>
        <position position="217"/>
    </location>
    <ligand>
        <name>thiamine diphosphate</name>
        <dbReference type="ChEBI" id="CHEBI:58937"/>
    </ligand>
</feature>
<keyword evidence="14" id="KW-1185">Reference proteome</keyword>
<dbReference type="Gene3D" id="3.40.50.920">
    <property type="match status" value="1"/>
</dbReference>
<keyword evidence="7 10" id="KW-0784">Thiamine biosynthesis</keyword>
<dbReference type="PANTHER" id="PTHR43322">
    <property type="entry name" value="1-D-DEOXYXYLULOSE 5-PHOSPHATE SYNTHASE-RELATED"/>
    <property type="match status" value="1"/>
</dbReference>
<evidence type="ECO:0000256" key="4">
    <source>
        <dbReference type="ARBA" id="ARBA00022679"/>
    </source>
</evidence>
<organism evidence="13 14">
    <name type="scientific">Candidatus Haliotispira prima</name>
    <dbReference type="NCBI Taxonomy" id="3034016"/>
    <lineage>
        <taxon>Bacteria</taxon>
        <taxon>Pseudomonadati</taxon>
        <taxon>Spirochaetota</taxon>
        <taxon>Spirochaetia</taxon>
        <taxon>Spirochaetales</taxon>
        <taxon>Spirochaetaceae</taxon>
        <taxon>Candidatus Haliotispira</taxon>
    </lineage>
</organism>
<evidence type="ECO:0000259" key="12">
    <source>
        <dbReference type="SMART" id="SM00861"/>
    </source>
</evidence>
<proteinExistence type="inferred from homology"/>
<dbReference type="CDD" id="cd02007">
    <property type="entry name" value="TPP_DXS"/>
    <property type="match status" value="1"/>
</dbReference>
<evidence type="ECO:0000313" key="13">
    <source>
        <dbReference type="EMBL" id="WGK68459.1"/>
    </source>
</evidence>
<evidence type="ECO:0000256" key="6">
    <source>
        <dbReference type="ARBA" id="ARBA00022842"/>
    </source>
</evidence>
<dbReference type="NCBIfam" id="NF003933">
    <property type="entry name" value="PRK05444.2-2"/>
    <property type="match status" value="1"/>
</dbReference>
<comment type="function">
    <text evidence="10">Catalyzes the acyloin condensation reaction between C atoms 2 and 3 of pyruvate and glyceraldehyde 3-phosphate to yield 1-deoxy-D-xylulose-5-phosphate (DXP).</text>
</comment>
<accession>A0ABY8MEQ0</accession>
<evidence type="ECO:0000256" key="5">
    <source>
        <dbReference type="ARBA" id="ARBA00022723"/>
    </source>
</evidence>
<evidence type="ECO:0000256" key="3">
    <source>
        <dbReference type="ARBA" id="ARBA00011738"/>
    </source>
</evidence>
<dbReference type="InterPro" id="IPR049557">
    <property type="entry name" value="Transketolase_CS"/>
</dbReference>
<keyword evidence="8 10" id="KW-0786">Thiamine pyrophosphate</keyword>
<evidence type="ECO:0000313" key="14">
    <source>
        <dbReference type="Proteomes" id="UP001228690"/>
    </source>
</evidence>
<feature type="domain" description="Transketolase-like pyrimidine-binding" evidence="12">
    <location>
        <begin position="375"/>
        <end position="559"/>
    </location>
</feature>
<dbReference type="RefSeq" id="WP_326926642.1">
    <property type="nucleotide sequence ID" value="NZ_CP123443.1"/>
</dbReference>
<name>A0ABY8MEQ0_9SPIO</name>
<dbReference type="Proteomes" id="UP001228690">
    <property type="component" value="Chromosome"/>
</dbReference>
<dbReference type="GO" id="GO:0008661">
    <property type="term" value="F:1-deoxy-D-xylulose-5-phosphate synthase activity"/>
    <property type="evidence" value="ECO:0007669"/>
    <property type="project" value="UniProtKB-EC"/>
</dbReference>
<dbReference type="InterPro" id="IPR009014">
    <property type="entry name" value="Transketo_C/PFOR_II"/>
</dbReference>
<evidence type="ECO:0000256" key="1">
    <source>
        <dbReference type="ARBA" id="ARBA00004980"/>
    </source>
</evidence>
<comment type="pathway">
    <text evidence="1 10">Metabolic intermediate biosynthesis; 1-deoxy-D-xylulose 5-phosphate biosynthesis; 1-deoxy-D-xylulose 5-phosphate from D-glyceraldehyde 3-phosphate and pyruvate: step 1/1.</text>
</comment>
<comment type="cofactor">
    <cofactor evidence="10">
        <name>thiamine diphosphate</name>
        <dbReference type="ChEBI" id="CHEBI:58937"/>
    </cofactor>
    <text evidence="10">Binds 1 thiamine pyrophosphate per subunit.</text>
</comment>
<dbReference type="InterPro" id="IPR005475">
    <property type="entry name" value="Transketolase-like_Pyr-bd"/>
</dbReference>
<feature type="region of interest" description="Disordered" evidence="11">
    <location>
        <begin position="349"/>
        <end position="372"/>
    </location>
</feature>
<feature type="binding site" evidence="10">
    <location>
        <position position="180"/>
    </location>
    <ligand>
        <name>Mg(2+)</name>
        <dbReference type="ChEBI" id="CHEBI:18420"/>
    </ligand>
</feature>
<feature type="binding site" evidence="10">
    <location>
        <begin position="132"/>
        <end position="134"/>
    </location>
    <ligand>
        <name>thiamine diphosphate</name>
        <dbReference type="ChEBI" id="CHEBI:58937"/>
    </ligand>
</feature>
<evidence type="ECO:0000256" key="2">
    <source>
        <dbReference type="ARBA" id="ARBA00011081"/>
    </source>
</evidence>
<feature type="binding site" evidence="10">
    <location>
        <position position="91"/>
    </location>
    <ligand>
        <name>thiamine diphosphate</name>
        <dbReference type="ChEBI" id="CHEBI:58937"/>
    </ligand>
</feature>
<feature type="binding site" evidence="10">
    <location>
        <begin position="181"/>
        <end position="182"/>
    </location>
    <ligand>
        <name>thiamine diphosphate</name>
        <dbReference type="ChEBI" id="CHEBI:58937"/>
    </ligand>
</feature>
<dbReference type="Gene3D" id="3.40.50.970">
    <property type="match status" value="2"/>
</dbReference>
<dbReference type="HAMAP" id="MF_00315">
    <property type="entry name" value="DXP_synth"/>
    <property type="match status" value="1"/>
</dbReference>
<dbReference type="InterPro" id="IPR029061">
    <property type="entry name" value="THDP-binding"/>
</dbReference>
<evidence type="ECO:0000256" key="8">
    <source>
        <dbReference type="ARBA" id="ARBA00023052"/>
    </source>
</evidence>
<dbReference type="EMBL" id="CP123443">
    <property type="protein sequence ID" value="WGK68459.1"/>
    <property type="molecule type" value="Genomic_DNA"/>
</dbReference>
<keyword evidence="9 10" id="KW-0414">Isoprene biosynthesis</keyword>
<protein>
    <recommendedName>
        <fullName evidence="10">1-deoxy-D-xylulose-5-phosphate synthase</fullName>
        <ecNumber evidence="10">2.2.1.7</ecNumber>
    </recommendedName>
    <alternativeName>
        <fullName evidence="10">1-deoxyxylulose-5-phosphate synthase</fullName>
        <shortName evidence="10">DXP synthase</shortName>
        <shortName evidence="10">DXPS</shortName>
    </alternativeName>
</protein>
<comment type="cofactor">
    <cofactor evidence="10">
        <name>Mg(2+)</name>
        <dbReference type="ChEBI" id="CHEBI:18420"/>
    </cofactor>
    <text evidence="10">Binds 1 Mg(2+) ion per subunit.</text>
</comment>
<evidence type="ECO:0000256" key="7">
    <source>
        <dbReference type="ARBA" id="ARBA00022977"/>
    </source>
</evidence>
<keyword evidence="5 10" id="KW-0479">Metal-binding</keyword>
<dbReference type="NCBIfam" id="TIGR00204">
    <property type="entry name" value="dxs"/>
    <property type="match status" value="1"/>
</dbReference>
<dbReference type="SMART" id="SM00861">
    <property type="entry name" value="Transket_pyr"/>
    <property type="match status" value="1"/>
</dbReference>
<dbReference type="EC" id="2.2.1.7" evidence="10"/>
<sequence length="737" mass="81944">MSNTSHAEQVMPGFSPELYPMLHQIQQQKLVRHFPPGQLEQLADELRRSLIEIVRFTGGHLASNLGVVELTIALHYVFDSPHDALLWDVGHQAYVHKMLTGRWHDFSTLRRRGGLSGFPRREESLHDYLNTGHAGTAISAGLGLDIGRNLDRLQTPDTPVGTIDKDTDRDTGKVLCIVGDASLTSGMAFEAMNHCGHYSGPRSHSRRNRLVVVMNDNEMSIGPNVGAVSRILSRLTAGHSYVFIRDHINQFIRRIPVLGFPAYRTLLRLKDAIKKAVYRNNLFTEFGFKYIGPIDGHNIKMLIDTFRRIAQLEEPVFLHVSTQKGKGLKEAEKAPTQYHGLAPVSLPGPLPELGPDSKKPAESGTEKAAATPKLPSFTQNFSRALLELESDYNELVCISAAMAGSTGLQHFAERHPQRFFDVGIAEQHALTLACGLALTGKLPLLAIYSTFMQRAMDQLIHDISLMHLPAIFICDRAGIVPGDGDTHQGIYDIAQFRSIIGLRLYSPGTRQQLHACLFSALQRGHTEILAWKQRCAEEGQHDFRSGPVVIRLPKRDCPDMANLTDIAEEYAQEDADNTVVQHFRARAPQASAPRAQYRALLLCSGSLLPEALAAQQDLGPSSQISDVSHISLEVLQLCRLSPLPWTEIETHIKVYSENRPLDAVFCIEDGVVQGGFGEEVLRHIMTLQIHLGRILPTYLRGVEGYVPQLGNYQQLLQSYGLDAEGLQRWITESLRPL</sequence>
<comment type="subunit">
    <text evidence="3 10">Homodimer.</text>
</comment>
<dbReference type="Pfam" id="PF02779">
    <property type="entry name" value="Transket_pyr"/>
    <property type="match status" value="1"/>
</dbReference>
<dbReference type="InterPro" id="IPR005477">
    <property type="entry name" value="Dxylulose-5-P_synthase"/>
</dbReference>
<keyword evidence="4 10" id="KW-0808">Transferase</keyword>
<dbReference type="PROSITE" id="PS00801">
    <property type="entry name" value="TRANSKETOLASE_1"/>
    <property type="match status" value="1"/>
</dbReference>
<dbReference type="PANTHER" id="PTHR43322:SF5">
    <property type="entry name" value="1-DEOXY-D-XYLULOSE-5-PHOSPHATE SYNTHASE, CHLOROPLASTIC"/>
    <property type="match status" value="1"/>
</dbReference>
<reference evidence="13 14" key="1">
    <citation type="submission" date="2023-04" db="EMBL/GenBank/DDBJ databases">
        <title>Spirochaete genome identified in red abalone sample constitutes a novel genus.</title>
        <authorList>
            <person name="Sharma S.P."/>
            <person name="Purcell C.M."/>
            <person name="Hyde J.R."/>
            <person name="Severin A.J."/>
        </authorList>
    </citation>
    <scope>NUCLEOTIDE SEQUENCE [LARGE SCALE GENOMIC DNA]</scope>
    <source>
        <strain evidence="13 14">SP-2023</strain>
    </source>
</reference>
<evidence type="ECO:0000256" key="11">
    <source>
        <dbReference type="SAM" id="MobiDB-lite"/>
    </source>
</evidence>
<keyword evidence="6 10" id="KW-0460">Magnesium</keyword>
<comment type="caution">
    <text evidence="10">Lacks conserved residue(s) required for the propagation of feature annotation.</text>
</comment>
<feature type="compositionally biased region" description="Basic and acidic residues" evidence="11">
    <location>
        <begin position="355"/>
        <end position="365"/>
    </location>
</feature>
<comment type="similarity">
    <text evidence="2 10">Belongs to the transketolase family. DXPS subfamily.</text>
</comment>
<comment type="catalytic activity">
    <reaction evidence="10">
        <text>D-glyceraldehyde 3-phosphate + pyruvate + H(+) = 1-deoxy-D-xylulose 5-phosphate + CO2</text>
        <dbReference type="Rhea" id="RHEA:12605"/>
        <dbReference type="ChEBI" id="CHEBI:15361"/>
        <dbReference type="ChEBI" id="CHEBI:15378"/>
        <dbReference type="ChEBI" id="CHEBI:16526"/>
        <dbReference type="ChEBI" id="CHEBI:57792"/>
        <dbReference type="ChEBI" id="CHEBI:59776"/>
        <dbReference type="EC" id="2.2.1.7"/>
    </reaction>
</comment>
<feature type="binding site" evidence="10">
    <location>
        <position position="426"/>
    </location>
    <ligand>
        <name>thiamine diphosphate</name>
        <dbReference type="ChEBI" id="CHEBI:58937"/>
    </ligand>
</feature>